<feature type="non-terminal residue" evidence="1">
    <location>
        <position position="59"/>
    </location>
</feature>
<gene>
    <name evidence="1" type="ORF">METZ01_LOCUS164170</name>
</gene>
<organism evidence="1">
    <name type="scientific">marine metagenome</name>
    <dbReference type="NCBI Taxonomy" id="408172"/>
    <lineage>
        <taxon>unclassified sequences</taxon>
        <taxon>metagenomes</taxon>
        <taxon>ecological metagenomes</taxon>
    </lineage>
</organism>
<name>A0A382BBZ8_9ZZZZ</name>
<sequence>MSGLTKNKKYIGPYASLREYLEALEKFGRVLHINDIDQDQYEATGFMYRLMEKYSAVEA</sequence>
<dbReference type="AlphaFoldDB" id="A0A382BBZ8"/>
<protein>
    <submittedName>
        <fullName evidence="1">Uncharacterized protein</fullName>
    </submittedName>
</protein>
<dbReference type="EMBL" id="UINC01029121">
    <property type="protein sequence ID" value="SVB11316.1"/>
    <property type="molecule type" value="Genomic_DNA"/>
</dbReference>
<accession>A0A382BBZ8</accession>
<reference evidence="1" key="1">
    <citation type="submission" date="2018-05" db="EMBL/GenBank/DDBJ databases">
        <authorList>
            <person name="Lanie J.A."/>
            <person name="Ng W.-L."/>
            <person name="Kazmierczak K.M."/>
            <person name="Andrzejewski T.M."/>
            <person name="Davidsen T.M."/>
            <person name="Wayne K.J."/>
            <person name="Tettelin H."/>
            <person name="Glass J.I."/>
            <person name="Rusch D."/>
            <person name="Podicherti R."/>
            <person name="Tsui H.-C.T."/>
            <person name="Winkler M.E."/>
        </authorList>
    </citation>
    <scope>NUCLEOTIDE SEQUENCE</scope>
</reference>
<proteinExistence type="predicted"/>
<evidence type="ECO:0000313" key="1">
    <source>
        <dbReference type="EMBL" id="SVB11316.1"/>
    </source>
</evidence>